<evidence type="ECO:0000256" key="6">
    <source>
        <dbReference type="ARBA" id="ARBA00023004"/>
    </source>
</evidence>
<accession>A0A0D7AK61</accession>
<evidence type="ECO:0000313" key="10">
    <source>
        <dbReference type="Proteomes" id="UP000054144"/>
    </source>
</evidence>
<gene>
    <name evidence="9" type="ORF">FISHEDRAFT_36153</name>
</gene>
<evidence type="ECO:0000256" key="3">
    <source>
        <dbReference type="ARBA" id="ARBA00022617"/>
    </source>
</evidence>
<reference evidence="9 10" key="1">
    <citation type="journal article" date="2015" name="Fungal Genet. Biol.">
        <title>Evolution of novel wood decay mechanisms in Agaricales revealed by the genome sequences of Fistulina hepatica and Cylindrobasidium torrendii.</title>
        <authorList>
            <person name="Floudas D."/>
            <person name="Held B.W."/>
            <person name="Riley R."/>
            <person name="Nagy L.G."/>
            <person name="Koehler G."/>
            <person name="Ransdell A.S."/>
            <person name="Younus H."/>
            <person name="Chow J."/>
            <person name="Chiniquy J."/>
            <person name="Lipzen A."/>
            <person name="Tritt A."/>
            <person name="Sun H."/>
            <person name="Haridas S."/>
            <person name="LaButti K."/>
            <person name="Ohm R.A."/>
            <person name="Kues U."/>
            <person name="Blanchette R.A."/>
            <person name="Grigoriev I.V."/>
            <person name="Minto R.E."/>
            <person name="Hibbett D.S."/>
        </authorList>
    </citation>
    <scope>NUCLEOTIDE SEQUENCE [LARGE SCALE GENOMIC DNA]</scope>
    <source>
        <strain evidence="9 10">ATCC 64428</strain>
    </source>
</reference>
<keyword evidence="6" id="KW-0408">Iron</keyword>
<feature type="transmembrane region" description="Helical" evidence="8">
    <location>
        <begin position="40"/>
        <end position="60"/>
    </location>
</feature>
<keyword evidence="3" id="KW-0349">Heme</keyword>
<keyword evidence="8" id="KW-1133">Transmembrane helix</keyword>
<dbReference type="InterPro" id="IPR047146">
    <property type="entry name" value="Cyt_P450_E_CYP52_fungi"/>
</dbReference>
<evidence type="ECO:0000256" key="5">
    <source>
        <dbReference type="ARBA" id="ARBA00023002"/>
    </source>
</evidence>
<evidence type="ECO:0000256" key="1">
    <source>
        <dbReference type="ARBA" id="ARBA00001971"/>
    </source>
</evidence>
<dbReference type="InterPro" id="IPR001128">
    <property type="entry name" value="Cyt_P450"/>
</dbReference>
<dbReference type="GO" id="GO:0020037">
    <property type="term" value="F:heme binding"/>
    <property type="evidence" value="ECO:0007669"/>
    <property type="project" value="InterPro"/>
</dbReference>
<evidence type="ECO:0000313" key="9">
    <source>
        <dbReference type="EMBL" id="KIY51977.1"/>
    </source>
</evidence>
<evidence type="ECO:0000256" key="8">
    <source>
        <dbReference type="SAM" id="Phobius"/>
    </source>
</evidence>
<keyword evidence="4" id="KW-0479">Metal-binding</keyword>
<keyword evidence="10" id="KW-1185">Reference proteome</keyword>
<dbReference type="PRINTS" id="PR00385">
    <property type="entry name" value="P450"/>
</dbReference>
<dbReference type="GO" id="GO:0005506">
    <property type="term" value="F:iron ion binding"/>
    <property type="evidence" value="ECO:0007669"/>
    <property type="project" value="InterPro"/>
</dbReference>
<proteinExistence type="inferred from homology"/>
<name>A0A0D7AK61_9AGAR</name>
<comment type="cofactor">
    <cofactor evidence="1">
        <name>heme</name>
        <dbReference type="ChEBI" id="CHEBI:30413"/>
    </cofactor>
</comment>
<dbReference type="PRINTS" id="PR00463">
    <property type="entry name" value="EP450I"/>
</dbReference>
<sequence length="588" mass="66583">MIHPASRYHRRLARDLLRAIVLPSAALFVFIRISRVTLGAATFPAYIVCIIASWVARLQYANYYHACRMRELDARPIPSVVGRWPGNIDIMLDMMRTFKSTYLYNATHLKLFEQYRCTTLNLRILWMDTIISMDSKHSQYLLTNGFYNFWRGNRQKERMETFLGNGIFNRDDGEWKAHRALARPFFARDRVNDFALFERYATRALDLIDAATRTGTACDVQDVYSRFTIDSASEFLFGKNLDTLSAQLPVAGAARMGPKGSATDGSWGEFVMAFEGAQTVASTRARIGHLWPLLELFTDKNVENARVIREWLDPLVKQAIDSRGTFVDGEKNFMQHLADSTDDPVIISDQLLSMLLAARDTTSCLITYATYFMALHPDVATELRHEVFEVCGASGTPSSAQLKAMPYLRAVLNETLRLFPPVPLNIRESRPSGCTLPPPDATYPDLDTRRLYMPGSTTITYFPILIQRNTAMWGDDADAFHPARWMESDAAQRLAQNPLIFAPFSAGPRIVSCQDYAYNQASYFLVRLLQRFNAITLAPECQPKGSLPPPEWKHLRGRQSYEAIWPAAALTLFIKGGLWVRFSNSAVS</sequence>
<dbReference type="GO" id="GO:0004497">
    <property type="term" value="F:monooxygenase activity"/>
    <property type="evidence" value="ECO:0007669"/>
    <property type="project" value="UniProtKB-KW"/>
</dbReference>
<protein>
    <submittedName>
        <fullName evidence="9">Cytochrome P450 monooxygenase CYP63</fullName>
    </submittedName>
</protein>
<evidence type="ECO:0000256" key="4">
    <source>
        <dbReference type="ARBA" id="ARBA00022723"/>
    </source>
</evidence>
<dbReference type="SUPFAM" id="SSF48264">
    <property type="entry name" value="Cytochrome P450"/>
    <property type="match status" value="1"/>
</dbReference>
<evidence type="ECO:0000256" key="2">
    <source>
        <dbReference type="ARBA" id="ARBA00010617"/>
    </source>
</evidence>
<keyword evidence="5" id="KW-0560">Oxidoreductase</keyword>
<dbReference type="AlphaFoldDB" id="A0A0D7AK61"/>
<dbReference type="InterPro" id="IPR036396">
    <property type="entry name" value="Cyt_P450_sf"/>
</dbReference>
<dbReference type="PANTHER" id="PTHR24287">
    <property type="entry name" value="P450, PUTATIVE (EUROFUNG)-RELATED"/>
    <property type="match status" value="1"/>
</dbReference>
<keyword evidence="8" id="KW-0812">Transmembrane</keyword>
<dbReference type="PANTHER" id="PTHR24287:SF1">
    <property type="entry name" value="P450, PUTATIVE (EUROFUNG)-RELATED"/>
    <property type="match status" value="1"/>
</dbReference>
<keyword evidence="8" id="KW-0472">Membrane</keyword>
<dbReference type="EMBL" id="KN881646">
    <property type="protein sequence ID" value="KIY51977.1"/>
    <property type="molecule type" value="Genomic_DNA"/>
</dbReference>
<dbReference type="Proteomes" id="UP000054144">
    <property type="component" value="Unassembled WGS sequence"/>
</dbReference>
<organism evidence="9 10">
    <name type="scientific">Fistulina hepatica ATCC 64428</name>
    <dbReference type="NCBI Taxonomy" id="1128425"/>
    <lineage>
        <taxon>Eukaryota</taxon>
        <taxon>Fungi</taxon>
        <taxon>Dikarya</taxon>
        <taxon>Basidiomycota</taxon>
        <taxon>Agaricomycotina</taxon>
        <taxon>Agaricomycetes</taxon>
        <taxon>Agaricomycetidae</taxon>
        <taxon>Agaricales</taxon>
        <taxon>Fistulinaceae</taxon>
        <taxon>Fistulina</taxon>
    </lineage>
</organism>
<comment type="similarity">
    <text evidence="2">Belongs to the cytochrome P450 family.</text>
</comment>
<dbReference type="Pfam" id="PF00067">
    <property type="entry name" value="p450"/>
    <property type="match status" value="1"/>
</dbReference>
<dbReference type="OrthoDB" id="1470350at2759"/>
<dbReference type="GO" id="GO:0016705">
    <property type="term" value="F:oxidoreductase activity, acting on paired donors, with incorporation or reduction of molecular oxygen"/>
    <property type="evidence" value="ECO:0007669"/>
    <property type="project" value="InterPro"/>
</dbReference>
<dbReference type="InterPro" id="IPR002401">
    <property type="entry name" value="Cyt_P450_E_grp-I"/>
</dbReference>
<evidence type="ECO:0000256" key="7">
    <source>
        <dbReference type="ARBA" id="ARBA00023033"/>
    </source>
</evidence>
<dbReference type="Gene3D" id="1.10.630.10">
    <property type="entry name" value="Cytochrome P450"/>
    <property type="match status" value="1"/>
</dbReference>
<keyword evidence="7 9" id="KW-0503">Monooxygenase</keyword>